<accession>A0A1X7QXC7</accession>
<dbReference type="PANTHER" id="PTHR47428:SF1">
    <property type="entry name" value="REGULATORY PROTEIN MIG1-RELATED"/>
    <property type="match status" value="1"/>
</dbReference>
<evidence type="ECO:0000256" key="12">
    <source>
        <dbReference type="PROSITE-ProRule" id="PRU00042"/>
    </source>
</evidence>
<feature type="region of interest" description="Disordered" evidence="13">
    <location>
        <begin position="66"/>
        <end position="85"/>
    </location>
</feature>
<dbReference type="Pfam" id="PF00096">
    <property type="entry name" value="zf-C2H2"/>
    <property type="match status" value="1"/>
</dbReference>
<dbReference type="Gene3D" id="3.30.160.60">
    <property type="entry name" value="Classic Zinc Finger"/>
    <property type="match status" value="2"/>
</dbReference>
<evidence type="ECO:0000313" key="15">
    <source>
        <dbReference type="EMBL" id="SMN18072.1"/>
    </source>
</evidence>
<dbReference type="OrthoDB" id="8922241at2759"/>
<dbReference type="GO" id="GO:0005634">
    <property type="term" value="C:nucleus"/>
    <property type="evidence" value="ECO:0007669"/>
    <property type="project" value="UniProtKB-SubCell"/>
</dbReference>
<evidence type="ECO:0000256" key="6">
    <source>
        <dbReference type="ARBA" id="ARBA00022771"/>
    </source>
</evidence>
<evidence type="ECO:0000256" key="8">
    <source>
        <dbReference type="ARBA" id="ARBA00023015"/>
    </source>
</evidence>
<dbReference type="AlphaFoldDB" id="A0A1X7QXC7"/>
<keyword evidence="7" id="KW-0862">Zinc</keyword>
<evidence type="ECO:0000256" key="13">
    <source>
        <dbReference type="SAM" id="MobiDB-lite"/>
    </source>
</evidence>
<evidence type="ECO:0000256" key="10">
    <source>
        <dbReference type="ARBA" id="ARBA00023163"/>
    </source>
</evidence>
<evidence type="ECO:0000256" key="11">
    <source>
        <dbReference type="ARBA" id="ARBA00023242"/>
    </source>
</evidence>
<keyword evidence="8" id="KW-0805">Transcription regulation</keyword>
<evidence type="ECO:0000256" key="3">
    <source>
        <dbReference type="ARBA" id="ARBA00006991"/>
    </source>
</evidence>
<dbReference type="SMART" id="SM00355">
    <property type="entry name" value="ZnF_C2H2"/>
    <property type="match status" value="2"/>
</dbReference>
<keyword evidence="10" id="KW-0804">Transcription</keyword>
<dbReference type="GO" id="GO:0005737">
    <property type="term" value="C:cytoplasm"/>
    <property type="evidence" value="ECO:0007669"/>
    <property type="project" value="TreeGrafter"/>
</dbReference>
<dbReference type="FunFam" id="3.30.160.60:FF:000018">
    <property type="entry name" value="Krueppel-like factor 15"/>
    <property type="match status" value="1"/>
</dbReference>
<dbReference type="EMBL" id="FXLY01000002">
    <property type="protein sequence ID" value="SMN18072.1"/>
    <property type="molecule type" value="Genomic_DNA"/>
</dbReference>
<keyword evidence="4" id="KW-0479">Metal-binding</keyword>
<proteinExistence type="inferred from homology"/>
<dbReference type="STRING" id="1789683.A0A1X7QXC7"/>
<dbReference type="InterPro" id="IPR051007">
    <property type="entry name" value="creA/MIG_C2H2-ZnF"/>
</dbReference>
<evidence type="ECO:0000313" key="16">
    <source>
        <dbReference type="Proteomes" id="UP000196158"/>
    </source>
</evidence>
<name>A0A1X7QXC7_9SACH</name>
<evidence type="ECO:0000259" key="14">
    <source>
        <dbReference type="PROSITE" id="PS50157"/>
    </source>
</evidence>
<evidence type="ECO:0000256" key="1">
    <source>
        <dbReference type="ARBA" id="ARBA00003767"/>
    </source>
</evidence>
<keyword evidence="9" id="KW-0238">DNA-binding</keyword>
<evidence type="ECO:0000256" key="9">
    <source>
        <dbReference type="ARBA" id="ARBA00023125"/>
    </source>
</evidence>
<dbReference type="InterPro" id="IPR036236">
    <property type="entry name" value="Znf_C2H2_sf"/>
</dbReference>
<reference evidence="15 16" key="1">
    <citation type="submission" date="2017-04" db="EMBL/GenBank/DDBJ databases">
        <authorList>
            <person name="Afonso C.L."/>
            <person name="Miller P.J."/>
            <person name="Scott M.A."/>
            <person name="Spackman E."/>
            <person name="Goraichik I."/>
            <person name="Dimitrov K.M."/>
            <person name="Suarez D.L."/>
            <person name="Swayne D.E."/>
        </authorList>
    </citation>
    <scope>NUCLEOTIDE SEQUENCE [LARGE SCALE GENOMIC DNA]</scope>
</reference>
<feature type="region of interest" description="Disordered" evidence="13">
    <location>
        <begin position="166"/>
        <end position="185"/>
    </location>
</feature>
<evidence type="ECO:0000256" key="4">
    <source>
        <dbReference type="ARBA" id="ARBA00022723"/>
    </source>
</evidence>
<dbReference type="InterPro" id="IPR013087">
    <property type="entry name" value="Znf_C2H2_type"/>
</dbReference>
<comment type="function">
    <text evidence="1">May be involved in transcriptional regulation.</text>
</comment>
<dbReference type="PROSITE" id="PS00028">
    <property type="entry name" value="ZINC_FINGER_C2H2_1"/>
    <property type="match status" value="2"/>
</dbReference>
<keyword evidence="5" id="KW-0677">Repeat</keyword>
<dbReference type="PROSITE" id="PS50157">
    <property type="entry name" value="ZINC_FINGER_C2H2_2"/>
    <property type="match status" value="2"/>
</dbReference>
<sequence length="432" mass="48460">MSRKESTFPEDNDERPYKCTVCNRGFHRLEHKKRHMRTHTGEKPHVCNFPGCGKSFSRSDELKRHLRTHSGNTSRNSKRFNNRGMQGPMVNVYEENGQAILFPQPVGTPVQTMAINIPAMNNGMFSPTPQPGVFPMMVPFMNAGYQTYPTYLTGIPQSPMQYPMPQSMTQSMTPPPPPSISQPQQTSAIPMSQQTNFNSINNSAYYPQYQSFVTSNSSMTLSDVSSVFSNNKLPSNTNNYGNVMNNNILTVIESPRSEINEADLTMPKEKTATQKISSTIKNALSTLPVIRPIATKAKKGKIQKPISNNELRSVSNTDSIISINTALNNNTSTKYYDHEDMITTNEAVPRLSKKESTFLEISVTPRGRIRQKADFHLSTDEDDTSSEEERKVNDSSSILTDKSLSISTNFDVQLPPMRNILKQIDVFNKPVN</sequence>
<keyword evidence="6 12" id="KW-0863">Zinc-finger</keyword>
<dbReference type="GO" id="GO:0000978">
    <property type="term" value="F:RNA polymerase II cis-regulatory region sequence-specific DNA binding"/>
    <property type="evidence" value="ECO:0007669"/>
    <property type="project" value="TreeGrafter"/>
</dbReference>
<dbReference type="Proteomes" id="UP000196158">
    <property type="component" value="Unassembled WGS sequence"/>
</dbReference>
<keyword evidence="11" id="KW-0539">Nucleus</keyword>
<dbReference type="FunFam" id="3.30.160.60:FF:000226">
    <property type="entry name" value="Zinc finger protein 236 variant"/>
    <property type="match status" value="1"/>
</dbReference>
<keyword evidence="16" id="KW-1185">Reference proteome</keyword>
<protein>
    <submittedName>
        <fullName evidence="15">Similar to Saccharomyces cerevisiae YGL209W MIG2 Protein containing zinc fingers, involved in repression, along with Mig1p, of SUC2 (Invertase) expression by high levels of glucose</fullName>
    </submittedName>
</protein>
<dbReference type="GO" id="GO:0008270">
    <property type="term" value="F:zinc ion binding"/>
    <property type="evidence" value="ECO:0007669"/>
    <property type="project" value="UniProtKB-KW"/>
</dbReference>
<feature type="domain" description="C2H2-type" evidence="14">
    <location>
        <begin position="17"/>
        <end position="44"/>
    </location>
</feature>
<evidence type="ECO:0000256" key="2">
    <source>
        <dbReference type="ARBA" id="ARBA00004123"/>
    </source>
</evidence>
<organism evidence="15 16">
    <name type="scientific">Maudiozyma saulgeensis</name>
    <dbReference type="NCBI Taxonomy" id="1789683"/>
    <lineage>
        <taxon>Eukaryota</taxon>
        <taxon>Fungi</taxon>
        <taxon>Dikarya</taxon>
        <taxon>Ascomycota</taxon>
        <taxon>Saccharomycotina</taxon>
        <taxon>Saccharomycetes</taxon>
        <taxon>Saccharomycetales</taxon>
        <taxon>Saccharomycetaceae</taxon>
        <taxon>Maudiozyma</taxon>
    </lineage>
</organism>
<comment type="similarity">
    <text evidence="3">Belongs to the krueppel C2H2-type zinc-finger protein family.</text>
</comment>
<evidence type="ECO:0000256" key="7">
    <source>
        <dbReference type="ARBA" id="ARBA00022833"/>
    </source>
</evidence>
<dbReference type="PANTHER" id="PTHR47428">
    <property type="entry name" value="REGULATORY PROTEIN MIG1-RELATED"/>
    <property type="match status" value="1"/>
</dbReference>
<dbReference type="SUPFAM" id="SSF57667">
    <property type="entry name" value="beta-beta-alpha zinc fingers"/>
    <property type="match status" value="1"/>
</dbReference>
<gene>
    <name evidence="15" type="ORF">KASA_0Q04829G</name>
</gene>
<feature type="domain" description="C2H2-type" evidence="14">
    <location>
        <begin position="45"/>
        <end position="74"/>
    </location>
</feature>
<dbReference type="GO" id="GO:0000433">
    <property type="term" value="P:carbon catabolite repression of transcription from RNA polymerase II promoter by glucose"/>
    <property type="evidence" value="ECO:0007669"/>
    <property type="project" value="TreeGrafter"/>
</dbReference>
<evidence type="ECO:0000256" key="5">
    <source>
        <dbReference type="ARBA" id="ARBA00022737"/>
    </source>
</evidence>
<feature type="region of interest" description="Disordered" evidence="13">
    <location>
        <begin position="372"/>
        <end position="397"/>
    </location>
</feature>
<comment type="subcellular location">
    <subcellularLocation>
        <location evidence="2">Nucleus</location>
    </subcellularLocation>
</comment>